<evidence type="ECO:0000259" key="9">
    <source>
        <dbReference type="Pfam" id="PF11967"/>
    </source>
</evidence>
<evidence type="ECO:0000256" key="3">
    <source>
        <dbReference type="ARBA" id="ARBA00022763"/>
    </source>
</evidence>
<dbReference type="NCBIfam" id="TIGR00613">
    <property type="entry name" value="reco"/>
    <property type="match status" value="1"/>
</dbReference>
<comment type="function">
    <text evidence="7">Involved in DNA repair and RecF pathway recombination.</text>
</comment>
<evidence type="ECO:0000256" key="6">
    <source>
        <dbReference type="ARBA" id="ARBA00033409"/>
    </source>
</evidence>
<evidence type="ECO:0000256" key="2">
    <source>
        <dbReference type="ARBA" id="ARBA00021310"/>
    </source>
</evidence>
<protein>
    <recommendedName>
        <fullName evidence="2 7">DNA repair protein RecO</fullName>
    </recommendedName>
    <alternativeName>
        <fullName evidence="6 7">Recombination protein O</fullName>
    </alternativeName>
</protein>
<feature type="domain" description="DNA replication/recombination mediator RecO N-terminal" evidence="9">
    <location>
        <begin position="1"/>
        <end position="77"/>
    </location>
</feature>
<proteinExistence type="inferred from homology"/>
<reference evidence="10 11" key="1">
    <citation type="submission" date="2017-07" db="EMBL/GenBank/DDBJ databases">
        <title>Paenibacillus herberti R33 genome sequencing and assembly.</title>
        <authorList>
            <person name="Su W."/>
        </authorList>
    </citation>
    <scope>NUCLEOTIDE SEQUENCE [LARGE SCALE GENOMIC DNA]</scope>
    <source>
        <strain evidence="10 11">R33</strain>
    </source>
</reference>
<evidence type="ECO:0000256" key="8">
    <source>
        <dbReference type="SAM" id="MobiDB-lite"/>
    </source>
</evidence>
<feature type="region of interest" description="Disordered" evidence="8">
    <location>
        <begin position="257"/>
        <end position="298"/>
    </location>
</feature>
<keyword evidence="3 7" id="KW-0227">DNA damage</keyword>
<dbReference type="Pfam" id="PF02565">
    <property type="entry name" value="RecO_C"/>
    <property type="match status" value="1"/>
</dbReference>
<evidence type="ECO:0000256" key="5">
    <source>
        <dbReference type="ARBA" id="ARBA00023204"/>
    </source>
</evidence>
<evidence type="ECO:0000256" key="7">
    <source>
        <dbReference type="HAMAP-Rule" id="MF_00201"/>
    </source>
</evidence>
<dbReference type="RefSeq" id="WP_089522715.1">
    <property type="nucleotide sequence ID" value="NZ_NMUQ01000001.1"/>
</dbReference>
<dbReference type="Proteomes" id="UP000215145">
    <property type="component" value="Unassembled WGS sequence"/>
</dbReference>
<keyword evidence="4 7" id="KW-0233">DNA recombination</keyword>
<gene>
    <name evidence="7 10" type="primary">recO</name>
    <name evidence="10" type="ORF">CGZ75_02495</name>
</gene>
<dbReference type="GO" id="GO:0006310">
    <property type="term" value="P:DNA recombination"/>
    <property type="evidence" value="ECO:0007669"/>
    <property type="project" value="UniProtKB-UniRule"/>
</dbReference>
<evidence type="ECO:0000256" key="4">
    <source>
        <dbReference type="ARBA" id="ARBA00023172"/>
    </source>
</evidence>
<dbReference type="Gene3D" id="2.40.50.140">
    <property type="entry name" value="Nucleic acid-binding proteins"/>
    <property type="match status" value="1"/>
</dbReference>
<comment type="caution">
    <text evidence="10">The sequence shown here is derived from an EMBL/GenBank/DDBJ whole genome shotgun (WGS) entry which is preliminary data.</text>
</comment>
<dbReference type="HAMAP" id="MF_00201">
    <property type="entry name" value="RecO"/>
    <property type="match status" value="1"/>
</dbReference>
<evidence type="ECO:0000313" key="11">
    <source>
        <dbReference type="Proteomes" id="UP000215145"/>
    </source>
</evidence>
<dbReference type="GO" id="GO:0006302">
    <property type="term" value="P:double-strand break repair"/>
    <property type="evidence" value="ECO:0007669"/>
    <property type="project" value="TreeGrafter"/>
</dbReference>
<dbReference type="SUPFAM" id="SSF57863">
    <property type="entry name" value="ArfGap/RecO-like zinc finger"/>
    <property type="match status" value="1"/>
</dbReference>
<name>A0A229P055_9BACL</name>
<dbReference type="InterPro" id="IPR042242">
    <property type="entry name" value="RecO_C"/>
</dbReference>
<comment type="similarity">
    <text evidence="1 7">Belongs to the RecO family.</text>
</comment>
<dbReference type="PANTHER" id="PTHR33991:SF1">
    <property type="entry name" value="DNA REPAIR PROTEIN RECO"/>
    <property type="match status" value="1"/>
</dbReference>
<dbReference type="PANTHER" id="PTHR33991">
    <property type="entry name" value="DNA REPAIR PROTEIN RECO"/>
    <property type="match status" value="1"/>
</dbReference>
<evidence type="ECO:0000256" key="1">
    <source>
        <dbReference type="ARBA" id="ARBA00007452"/>
    </source>
</evidence>
<dbReference type="OrthoDB" id="9797083at2"/>
<accession>A0A229P055</accession>
<organism evidence="10 11">
    <name type="scientific">Paenibacillus herberti</name>
    <dbReference type="NCBI Taxonomy" id="1619309"/>
    <lineage>
        <taxon>Bacteria</taxon>
        <taxon>Bacillati</taxon>
        <taxon>Bacillota</taxon>
        <taxon>Bacilli</taxon>
        <taxon>Bacillales</taxon>
        <taxon>Paenibacillaceae</taxon>
        <taxon>Paenibacillus</taxon>
    </lineage>
</organism>
<dbReference type="SUPFAM" id="SSF50249">
    <property type="entry name" value="Nucleic acid-binding proteins"/>
    <property type="match status" value="1"/>
</dbReference>
<dbReference type="GO" id="GO:0043590">
    <property type="term" value="C:bacterial nucleoid"/>
    <property type="evidence" value="ECO:0007669"/>
    <property type="project" value="TreeGrafter"/>
</dbReference>
<dbReference type="AlphaFoldDB" id="A0A229P055"/>
<sequence>MIYRVEGIVIRSMDYGEGNKIVTILTDTAGKVGIMARGAKKLRSRHTSLVQPFTLGEFVYFRNAGLGQLNAGEILESNHQLREDIELSSYAAYAAELCDRAFQDEEVGAYLFHQLRACFDALREGKEPSIVIHLFEMKILEAAGYGPQLDSCVSCDSDSGPFRLSPGSGGILCRRCSGRDPGALPLEEGVLKLLRLFSAIDMRRLGSIQVKPQTREQLKAALRALMDTHLDIRLKTRGFLDQLDRLSLPAIEAAGRRRQQMEASASASGIESNPSEIPSTDTTKGLDGDSDEKLDEGH</sequence>
<dbReference type="InterPro" id="IPR003717">
    <property type="entry name" value="RecO"/>
</dbReference>
<dbReference type="InterPro" id="IPR022572">
    <property type="entry name" value="DNA_rep/recomb_RecO_N"/>
</dbReference>
<dbReference type="Gene3D" id="1.20.1440.120">
    <property type="entry name" value="Recombination protein O, C-terminal domain"/>
    <property type="match status" value="1"/>
</dbReference>
<feature type="compositionally biased region" description="Acidic residues" evidence="8">
    <location>
        <begin position="288"/>
        <end position="298"/>
    </location>
</feature>
<keyword evidence="11" id="KW-1185">Reference proteome</keyword>
<feature type="compositionally biased region" description="Polar residues" evidence="8">
    <location>
        <begin position="261"/>
        <end position="283"/>
    </location>
</feature>
<dbReference type="InterPro" id="IPR037278">
    <property type="entry name" value="ARFGAP/RecO"/>
</dbReference>
<evidence type="ECO:0000313" key="10">
    <source>
        <dbReference type="EMBL" id="OXM15622.1"/>
    </source>
</evidence>
<dbReference type="InterPro" id="IPR012340">
    <property type="entry name" value="NA-bd_OB-fold"/>
</dbReference>
<dbReference type="EMBL" id="NMUQ01000001">
    <property type="protein sequence ID" value="OXM15622.1"/>
    <property type="molecule type" value="Genomic_DNA"/>
</dbReference>
<dbReference type="Pfam" id="PF11967">
    <property type="entry name" value="RecO_N"/>
    <property type="match status" value="1"/>
</dbReference>
<keyword evidence="5 7" id="KW-0234">DNA repair</keyword>